<dbReference type="CDD" id="cd08916">
    <property type="entry name" value="TrHb3_P"/>
    <property type="match status" value="1"/>
</dbReference>
<keyword evidence="2" id="KW-0349">Heme</keyword>
<keyword evidence="3" id="KW-0479">Metal-binding</keyword>
<organism evidence="5 6">
    <name type="scientific">Deinococcus multiflagellatus</name>
    <dbReference type="NCBI Taxonomy" id="1656887"/>
    <lineage>
        <taxon>Bacteria</taxon>
        <taxon>Thermotogati</taxon>
        <taxon>Deinococcota</taxon>
        <taxon>Deinococci</taxon>
        <taxon>Deinococcales</taxon>
        <taxon>Deinococcaceae</taxon>
        <taxon>Deinococcus</taxon>
    </lineage>
</organism>
<keyword evidence="4" id="KW-0408">Iron</keyword>
<dbReference type="EMBL" id="JBHSWB010000003">
    <property type="protein sequence ID" value="MFC6663479.1"/>
    <property type="molecule type" value="Genomic_DNA"/>
</dbReference>
<evidence type="ECO:0000256" key="3">
    <source>
        <dbReference type="ARBA" id="ARBA00022723"/>
    </source>
</evidence>
<dbReference type="Gene3D" id="1.10.490.10">
    <property type="entry name" value="Globins"/>
    <property type="match status" value="1"/>
</dbReference>
<dbReference type="InterPro" id="IPR001486">
    <property type="entry name" value="Hemoglobin_trunc"/>
</dbReference>
<evidence type="ECO:0000256" key="1">
    <source>
        <dbReference type="ARBA" id="ARBA00022448"/>
    </source>
</evidence>
<reference evidence="6" key="1">
    <citation type="journal article" date="2019" name="Int. J. Syst. Evol. Microbiol.">
        <title>The Global Catalogue of Microorganisms (GCM) 10K type strain sequencing project: providing services to taxonomists for standard genome sequencing and annotation.</title>
        <authorList>
            <consortium name="The Broad Institute Genomics Platform"/>
            <consortium name="The Broad Institute Genome Sequencing Center for Infectious Disease"/>
            <person name="Wu L."/>
            <person name="Ma J."/>
        </authorList>
    </citation>
    <scope>NUCLEOTIDE SEQUENCE [LARGE SCALE GENOMIC DNA]</scope>
    <source>
        <strain evidence="6">CCUG 63830</strain>
    </source>
</reference>
<dbReference type="SUPFAM" id="SSF46458">
    <property type="entry name" value="Globin-like"/>
    <property type="match status" value="1"/>
</dbReference>
<gene>
    <name evidence="5" type="ORF">ACFP90_26010</name>
</gene>
<name>A0ABW1ZSJ8_9DEIO</name>
<accession>A0ABW1ZSJ8</accession>
<keyword evidence="1" id="KW-0813">Transport</keyword>
<dbReference type="Proteomes" id="UP001596317">
    <property type="component" value="Unassembled WGS sequence"/>
</dbReference>
<proteinExistence type="predicted"/>
<evidence type="ECO:0000256" key="4">
    <source>
        <dbReference type="ARBA" id="ARBA00023004"/>
    </source>
</evidence>
<evidence type="ECO:0000256" key="2">
    <source>
        <dbReference type="ARBA" id="ARBA00022617"/>
    </source>
</evidence>
<evidence type="ECO:0000313" key="5">
    <source>
        <dbReference type="EMBL" id="MFC6663479.1"/>
    </source>
</evidence>
<sequence length="143" mass="15558">MMTLYDRVGGEAAAQRLVHGFYARARLDPQLSPVFAQAAGGDPGRWWAQHLPKMVRFWITVAGGPASYHGAPVAAHDGLGLVAAHFDAWLALWAQVLQKQLPPDCAAELYGRAARMRTVIERHVAGQPLPTPEAYRRAEAGHA</sequence>
<keyword evidence="6" id="KW-1185">Reference proteome</keyword>
<comment type="caution">
    <text evidence="5">The sequence shown here is derived from an EMBL/GenBank/DDBJ whole genome shotgun (WGS) entry which is preliminary data.</text>
</comment>
<protein>
    <submittedName>
        <fullName evidence="5">Truncated hemoglobin</fullName>
    </submittedName>
</protein>
<dbReference type="InterPro" id="IPR009050">
    <property type="entry name" value="Globin-like_sf"/>
</dbReference>
<dbReference type="InterPro" id="IPR012292">
    <property type="entry name" value="Globin/Proto"/>
</dbReference>
<dbReference type="Pfam" id="PF01152">
    <property type="entry name" value="Bac_globin"/>
    <property type="match status" value="1"/>
</dbReference>
<dbReference type="RefSeq" id="WP_224607458.1">
    <property type="nucleotide sequence ID" value="NZ_JAIQXV010000006.1"/>
</dbReference>
<evidence type="ECO:0000313" key="6">
    <source>
        <dbReference type="Proteomes" id="UP001596317"/>
    </source>
</evidence>